<dbReference type="InterPro" id="IPR000859">
    <property type="entry name" value="CUB_dom"/>
</dbReference>
<dbReference type="Pfam" id="PF26080">
    <property type="entry name" value="CUB_animal"/>
    <property type="match status" value="1"/>
</dbReference>
<evidence type="ECO:0000256" key="1">
    <source>
        <dbReference type="ARBA" id="ARBA00023157"/>
    </source>
</evidence>
<evidence type="ECO:0000256" key="4">
    <source>
        <dbReference type="SAM" id="Phobius"/>
    </source>
</evidence>
<feature type="compositionally biased region" description="Acidic residues" evidence="3">
    <location>
        <begin position="130"/>
        <end position="139"/>
    </location>
</feature>
<feature type="compositionally biased region" description="Pro residues" evidence="3">
    <location>
        <begin position="191"/>
        <end position="200"/>
    </location>
</feature>
<dbReference type="AlphaFoldDB" id="A0A6I8US11"/>
<feature type="domain" description="CUB" evidence="5">
    <location>
        <begin position="302"/>
        <end position="420"/>
    </location>
</feature>
<sequence>MWWHVACGRCNWRQSLIEVPLIMLSKRCNASISALVLTLYYVGVVVAIVGGTDDFVTMGMRRSRRGPTITERPGGMVMEGIGFQYTMRYQPGFHLHKLFAQPQAGEPTAASSTEMPMATPEPPAPPPEPTPEEDPDEPEPTIPMRTTSAPVEPLPEEVSPSPPPGTDEMMPSPTPPPTPPPEMKPTKRPTMRPPPGPPMLPSSTKTSIMQPQQTIKNLLFGSPIEANLILKQPSAPKSRGKGFLSLFEVIKFPNTKCSVSMGDIRTMEGVCYHEFECKSLGGIPTESCAEGVGVCCVFVNGCGDVTGQQIVYFESPNYPNAVREMMICVLILNVRKGVQQLRLDFQMFELSRPTNGDCVDDQFIVSGHNTNFQIPILCGINTGQHIYIHVGDSNEGKVYLSVFVKVSSGGRSFNIKVTQVEDDLAPNNCLQYFTETEGIVKSFNYDTDGSIVDNREATYFNNLNYAICLSRMKNVCSVSYNTEQLGGDQPDFQIVNKDEAENDLISDGQAGAGIFNCPDDFIAINSVPLCGERFNDGRETEDFTMHSTVRDTAAGPIILPFRTDAEYVGRGFRLLYRQELCV</sequence>
<reference evidence="6" key="1">
    <citation type="submission" date="2024-06" db="UniProtKB">
        <authorList>
            <consortium name="RefSeq"/>
        </authorList>
    </citation>
    <scope>NUCLEOTIDE SEQUENCE [LARGE SCALE GENOMIC DNA]</scope>
    <source>
        <strain evidence="6">MV2-25</strain>
    </source>
</reference>
<keyword evidence="4" id="KW-0812">Transmembrane</keyword>
<feature type="region of interest" description="Disordered" evidence="3">
    <location>
        <begin position="103"/>
        <end position="207"/>
    </location>
</feature>
<dbReference type="RefSeq" id="XP_001360021.3">
    <property type="nucleotide sequence ID" value="XM_001359984.4"/>
</dbReference>
<dbReference type="InterPro" id="IPR058698">
    <property type="entry name" value="CUB_metazoa"/>
</dbReference>
<evidence type="ECO:0000256" key="3">
    <source>
        <dbReference type="SAM" id="MobiDB-lite"/>
    </source>
</evidence>
<keyword evidence="1" id="KW-1015">Disulfide bond</keyword>
<keyword evidence="4" id="KW-1133">Transmembrane helix</keyword>
<accession>A0A6I8US11</accession>
<dbReference type="Gene3D" id="2.60.120.290">
    <property type="entry name" value="Spermadhesin, CUB domain"/>
    <property type="match status" value="1"/>
</dbReference>
<dbReference type="CDD" id="cd00041">
    <property type="entry name" value="CUB"/>
    <property type="match status" value="1"/>
</dbReference>
<dbReference type="PANTHER" id="PTHR33236">
    <property type="entry name" value="INTRAFLAGELLAR TRANSPORT PROTEIN 122 FAMILY PROTEIN-RELATED"/>
    <property type="match status" value="1"/>
</dbReference>
<dbReference type="Proteomes" id="UP000001819">
    <property type="component" value="Chromosome 2"/>
</dbReference>
<gene>
    <name evidence="7" type="primary">LOC4803248</name>
</gene>
<dbReference type="PROSITE" id="PS01180">
    <property type="entry name" value="CUB"/>
    <property type="match status" value="1"/>
</dbReference>
<dbReference type="SUPFAM" id="SSF49854">
    <property type="entry name" value="Spermadhesin, CUB domain"/>
    <property type="match status" value="1"/>
</dbReference>
<evidence type="ECO:0000256" key="2">
    <source>
        <dbReference type="PROSITE-ProRule" id="PRU00059"/>
    </source>
</evidence>
<feature type="compositionally biased region" description="Pro residues" evidence="3">
    <location>
        <begin position="119"/>
        <end position="129"/>
    </location>
</feature>
<dbReference type="InParanoid" id="A0A6I8US11"/>
<reference evidence="7" key="2">
    <citation type="submission" date="2025-08" db="UniProtKB">
        <authorList>
            <consortium name="RefSeq"/>
        </authorList>
    </citation>
    <scope>IDENTIFICATION</scope>
    <source>
        <strain evidence="7">MV-25-SWS-2005</strain>
        <tissue evidence="7">Whole body</tissue>
    </source>
</reference>
<dbReference type="PANTHER" id="PTHR33236:SF11">
    <property type="entry name" value="CUB DOMAIN-CONTAINING PROTEIN"/>
    <property type="match status" value="1"/>
</dbReference>
<keyword evidence="6" id="KW-1185">Reference proteome</keyword>
<evidence type="ECO:0000313" key="7">
    <source>
        <dbReference type="RefSeq" id="XP_001360021.3"/>
    </source>
</evidence>
<name>A0A6I8US11_DROPS</name>
<protein>
    <recommendedName>
        <fullName evidence="5">CUB domain-containing protein</fullName>
    </recommendedName>
</protein>
<dbReference type="InterPro" id="IPR035914">
    <property type="entry name" value="Sperma_CUB_dom_sf"/>
</dbReference>
<keyword evidence="4" id="KW-0472">Membrane</keyword>
<evidence type="ECO:0000259" key="5">
    <source>
        <dbReference type="PROSITE" id="PS01180"/>
    </source>
</evidence>
<proteinExistence type="predicted"/>
<dbReference type="PRINTS" id="PR01217">
    <property type="entry name" value="PRICHEXTENSN"/>
</dbReference>
<evidence type="ECO:0000313" key="6">
    <source>
        <dbReference type="Proteomes" id="UP000001819"/>
    </source>
</evidence>
<organism evidence="6 7">
    <name type="scientific">Drosophila pseudoobscura pseudoobscura</name>
    <name type="common">Fruit fly</name>
    <dbReference type="NCBI Taxonomy" id="46245"/>
    <lineage>
        <taxon>Eukaryota</taxon>
        <taxon>Metazoa</taxon>
        <taxon>Ecdysozoa</taxon>
        <taxon>Arthropoda</taxon>
        <taxon>Hexapoda</taxon>
        <taxon>Insecta</taxon>
        <taxon>Pterygota</taxon>
        <taxon>Neoptera</taxon>
        <taxon>Endopterygota</taxon>
        <taxon>Diptera</taxon>
        <taxon>Brachycera</taxon>
        <taxon>Muscomorpha</taxon>
        <taxon>Ephydroidea</taxon>
        <taxon>Drosophilidae</taxon>
        <taxon>Drosophila</taxon>
        <taxon>Sophophora</taxon>
    </lineage>
</organism>
<dbReference type="Pfam" id="PF00431">
    <property type="entry name" value="CUB"/>
    <property type="match status" value="1"/>
</dbReference>
<comment type="caution">
    <text evidence="2">Lacks conserved residue(s) required for the propagation of feature annotation.</text>
</comment>
<feature type="transmembrane region" description="Helical" evidence="4">
    <location>
        <begin position="32"/>
        <end position="56"/>
    </location>
</feature>
<feature type="compositionally biased region" description="Pro residues" evidence="3">
    <location>
        <begin position="172"/>
        <end position="183"/>
    </location>
</feature>
<dbReference type="KEGG" id="dpo:4803248"/>